<reference evidence="7 8" key="1">
    <citation type="journal article" date="2024" name="G3 (Bethesda)">
        <title>Genome assembly of Hibiscus sabdariffa L. provides insights into metabolisms of medicinal natural products.</title>
        <authorList>
            <person name="Kim T."/>
        </authorList>
    </citation>
    <scope>NUCLEOTIDE SEQUENCE [LARGE SCALE GENOMIC DNA]</scope>
    <source>
        <strain evidence="7">TK-2024</strain>
        <tissue evidence="7">Old leaves</tissue>
    </source>
</reference>
<keyword evidence="1" id="KW-0150">Chloroplast</keyword>
<comment type="caution">
    <text evidence="7">The sequence shown here is derived from an EMBL/GenBank/DDBJ whole genome shotgun (WGS) entry which is preliminary data.</text>
</comment>
<gene>
    <name evidence="7" type="ORF">V6N11_025046</name>
</gene>
<dbReference type="Gene3D" id="3.40.50.300">
    <property type="entry name" value="P-loop containing nucleotide triphosphate hydrolases"/>
    <property type="match status" value="1"/>
</dbReference>
<dbReference type="Pfam" id="PF02861">
    <property type="entry name" value="Clp_N"/>
    <property type="match status" value="1"/>
</dbReference>
<dbReference type="InterPro" id="IPR036628">
    <property type="entry name" value="Clp_N_dom_sf"/>
</dbReference>
<dbReference type="InterPro" id="IPR004176">
    <property type="entry name" value="Clp_R_N"/>
</dbReference>
<dbReference type="Gene3D" id="1.10.1780.10">
    <property type="entry name" value="Clp, N-terminal domain"/>
    <property type="match status" value="1"/>
</dbReference>
<protein>
    <recommendedName>
        <fullName evidence="6">Clp R domain-containing protein</fullName>
    </recommendedName>
</protein>
<feature type="domain" description="Clp R" evidence="6">
    <location>
        <begin position="1"/>
        <end position="82"/>
    </location>
</feature>
<proteinExistence type="predicted"/>
<dbReference type="Proteomes" id="UP001396334">
    <property type="component" value="Unassembled WGS sequence"/>
</dbReference>
<dbReference type="InterPro" id="IPR041546">
    <property type="entry name" value="ClpA/ClpB_AAA_lid"/>
</dbReference>
<dbReference type="PANTHER" id="PTHR11638">
    <property type="entry name" value="ATP-DEPENDENT CLP PROTEASE"/>
    <property type="match status" value="1"/>
</dbReference>
<evidence type="ECO:0000313" key="7">
    <source>
        <dbReference type="EMBL" id="KAK9002363.1"/>
    </source>
</evidence>
<keyword evidence="2 5" id="KW-0677">Repeat</keyword>
<dbReference type="Gene3D" id="1.10.8.60">
    <property type="match status" value="1"/>
</dbReference>
<dbReference type="CDD" id="cd19499">
    <property type="entry name" value="RecA-like_ClpB_Hsp104-like"/>
    <property type="match status" value="1"/>
</dbReference>
<keyword evidence="1" id="KW-0934">Plastid</keyword>
<dbReference type="Gene3D" id="4.10.860.10">
    <property type="entry name" value="UVR domain"/>
    <property type="match status" value="1"/>
</dbReference>
<dbReference type="Pfam" id="PF17871">
    <property type="entry name" value="AAA_lid_9"/>
    <property type="match status" value="1"/>
</dbReference>
<keyword evidence="4" id="KW-0067">ATP-binding</keyword>
<dbReference type="SUPFAM" id="SSF52540">
    <property type="entry name" value="P-loop containing nucleoside triphosphate hydrolases"/>
    <property type="match status" value="2"/>
</dbReference>
<keyword evidence="8" id="KW-1185">Reference proteome</keyword>
<evidence type="ECO:0000256" key="4">
    <source>
        <dbReference type="ARBA" id="ARBA00022840"/>
    </source>
</evidence>
<dbReference type="Pfam" id="PF07724">
    <property type="entry name" value="AAA_2"/>
    <property type="match status" value="1"/>
</dbReference>
<sequence>MFRDSDRGSAALGFGFEPFAVDTLVRSFEEARRLGHNYIGSGHLLLGLLLEGNDGAPVKRALRDQGVDLSSIYRQVVRMVGEGNKVTGATTLGEYGAIKCPEASAEETILTLMGLKEHYEIHHKLSYKDEALYAAAELSDQYISDRFLPDKAIGLLDKAGARVSTRHAELLEIVRELTRELRQIIKSKKEADRSLDLKKFVELHDREMELKFLIYVFHKMNRADKIVKNVDIRGVVSSWTGIPIEKLVVDESDRLRRLRKMEETLRKRVIGQDEAVKAVSYYAYHDLWRLLSKYTLPSFIFYGPTGVGKSELAKALAAYYFGSEEAVIQLDMREFMESCTASKLIGSSPEGGQLTEAVRRRPHSVVLLKGIEKAHADVLNMIRQSSDTQRRKVGRRGRKNCGFRDYPCDNDM</sequence>
<evidence type="ECO:0000256" key="5">
    <source>
        <dbReference type="PROSITE-ProRule" id="PRU01251"/>
    </source>
</evidence>
<evidence type="ECO:0000313" key="8">
    <source>
        <dbReference type="Proteomes" id="UP001396334"/>
    </source>
</evidence>
<dbReference type="PROSITE" id="PS51903">
    <property type="entry name" value="CLP_R"/>
    <property type="match status" value="1"/>
</dbReference>
<evidence type="ECO:0000256" key="3">
    <source>
        <dbReference type="ARBA" id="ARBA00022741"/>
    </source>
</evidence>
<evidence type="ECO:0000256" key="2">
    <source>
        <dbReference type="ARBA" id="ARBA00022737"/>
    </source>
</evidence>
<dbReference type="InterPro" id="IPR027417">
    <property type="entry name" value="P-loop_NTPase"/>
</dbReference>
<keyword evidence="3" id="KW-0547">Nucleotide-binding</keyword>
<accession>A0ABR2QNV9</accession>
<evidence type="ECO:0000259" key="6">
    <source>
        <dbReference type="PROSITE" id="PS51903"/>
    </source>
</evidence>
<dbReference type="EMBL" id="JBBPBN010000035">
    <property type="protein sequence ID" value="KAK9002363.1"/>
    <property type="molecule type" value="Genomic_DNA"/>
</dbReference>
<evidence type="ECO:0000256" key="1">
    <source>
        <dbReference type="ARBA" id="ARBA00022528"/>
    </source>
</evidence>
<dbReference type="PRINTS" id="PR00300">
    <property type="entry name" value="CLPPROTEASEA"/>
</dbReference>
<dbReference type="PANTHER" id="PTHR11638:SF155">
    <property type="entry name" value="CHAPERONE PROTEIN CLPC1, CHLOROPLASTIC-LIKE"/>
    <property type="match status" value="1"/>
</dbReference>
<dbReference type="SUPFAM" id="SSF81923">
    <property type="entry name" value="Double Clp-N motif"/>
    <property type="match status" value="1"/>
</dbReference>
<organism evidence="7 8">
    <name type="scientific">Hibiscus sabdariffa</name>
    <name type="common">roselle</name>
    <dbReference type="NCBI Taxonomy" id="183260"/>
    <lineage>
        <taxon>Eukaryota</taxon>
        <taxon>Viridiplantae</taxon>
        <taxon>Streptophyta</taxon>
        <taxon>Embryophyta</taxon>
        <taxon>Tracheophyta</taxon>
        <taxon>Spermatophyta</taxon>
        <taxon>Magnoliopsida</taxon>
        <taxon>eudicotyledons</taxon>
        <taxon>Gunneridae</taxon>
        <taxon>Pentapetalae</taxon>
        <taxon>rosids</taxon>
        <taxon>malvids</taxon>
        <taxon>Malvales</taxon>
        <taxon>Malvaceae</taxon>
        <taxon>Malvoideae</taxon>
        <taxon>Hibiscus</taxon>
    </lineage>
</organism>
<dbReference type="InterPro" id="IPR003959">
    <property type="entry name" value="ATPase_AAA_core"/>
</dbReference>
<dbReference type="InterPro" id="IPR001270">
    <property type="entry name" value="ClpA/B"/>
</dbReference>
<name>A0ABR2QNV9_9ROSI</name>
<dbReference type="InterPro" id="IPR050130">
    <property type="entry name" value="ClpA_ClpB"/>
</dbReference>